<keyword evidence="3" id="KW-1185">Reference proteome</keyword>
<evidence type="ECO:0000313" key="2">
    <source>
        <dbReference type="EMBL" id="EJK44151.1"/>
    </source>
</evidence>
<evidence type="ECO:0000313" key="3">
    <source>
        <dbReference type="Proteomes" id="UP000266841"/>
    </source>
</evidence>
<feature type="non-terminal residue" evidence="2">
    <location>
        <position position="189"/>
    </location>
</feature>
<feature type="region of interest" description="Disordered" evidence="1">
    <location>
        <begin position="102"/>
        <end position="127"/>
    </location>
</feature>
<organism evidence="2 3">
    <name type="scientific">Thalassiosira oceanica</name>
    <name type="common">Marine diatom</name>
    <dbReference type="NCBI Taxonomy" id="159749"/>
    <lineage>
        <taxon>Eukaryota</taxon>
        <taxon>Sar</taxon>
        <taxon>Stramenopiles</taxon>
        <taxon>Ochrophyta</taxon>
        <taxon>Bacillariophyta</taxon>
        <taxon>Coscinodiscophyceae</taxon>
        <taxon>Thalassiosirophycidae</taxon>
        <taxon>Thalassiosirales</taxon>
        <taxon>Thalassiosiraceae</taxon>
        <taxon>Thalassiosira</taxon>
    </lineage>
</organism>
<dbReference type="AlphaFoldDB" id="K0R6D4"/>
<name>K0R6D4_THAOC</name>
<reference evidence="2 3" key="1">
    <citation type="journal article" date="2012" name="Genome Biol.">
        <title>Genome and low-iron response of an oceanic diatom adapted to chronic iron limitation.</title>
        <authorList>
            <person name="Lommer M."/>
            <person name="Specht M."/>
            <person name="Roy A.S."/>
            <person name="Kraemer L."/>
            <person name="Andreson R."/>
            <person name="Gutowska M.A."/>
            <person name="Wolf J."/>
            <person name="Bergner S.V."/>
            <person name="Schilhabel M.B."/>
            <person name="Klostermeier U.C."/>
            <person name="Beiko R.G."/>
            <person name="Rosenstiel P."/>
            <person name="Hippler M."/>
            <person name="Laroche J."/>
        </authorList>
    </citation>
    <scope>NUCLEOTIDE SEQUENCE [LARGE SCALE GENOMIC DNA]</scope>
    <source>
        <strain evidence="2 3">CCMP1005</strain>
    </source>
</reference>
<evidence type="ECO:0000256" key="1">
    <source>
        <dbReference type="SAM" id="MobiDB-lite"/>
    </source>
</evidence>
<sequence length="189" mass="21216">MLGRGCLELEVCTTIPGILTTAANAIFKHPNQFICSNEALQLGVQYVTIPPHWVTHLDEWINRPHFQLTIATYKPSNNPKMMNFSIALVTLLLPSAVSAQRQLRTEQGKPDLASVDEKRPQPDKLTSVVERPQPDKFTSTIDFDVDVKPIKPPIGFLRPTQRPTRKIDIFRKPTQSPTPACESTCDTDE</sequence>
<feature type="compositionally biased region" description="Basic and acidic residues" evidence="1">
    <location>
        <begin position="103"/>
        <end position="122"/>
    </location>
</feature>
<protein>
    <submittedName>
        <fullName evidence="2">Uncharacterized protein</fullName>
    </submittedName>
</protein>
<gene>
    <name evidence="2" type="ORF">THAOC_37335</name>
</gene>
<dbReference type="Proteomes" id="UP000266841">
    <property type="component" value="Unassembled WGS sequence"/>
</dbReference>
<accession>K0R6D4</accession>
<dbReference type="EMBL" id="AGNL01050100">
    <property type="protein sequence ID" value="EJK44151.1"/>
    <property type="molecule type" value="Genomic_DNA"/>
</dbReference>
<proteinExistence type="predicted"/>
<comment type="caution">
    <text evidence="2">The sequence shown here is derived from an EMBL/GenBank/DDBJ whole genome shotgun (WGS) entry which is preliminary data.</text>
</comment>